<evidence type="ECO:0000313" key="2">
    <source>
        <dbReference type="EMBL" id="GHO99921.1"/>
    </source>
</evidence>
<dbReference type="RefSeq" id="WP_220210527.1">
    <property type="nucleotide sequence ID" value="NZ_BNJK01000002.1"/>
</dbReference>
<feature type="domain" description="VOC" evidence="1">
    <location>
        <begin position="11"/>
        <end position="128"/>
    </location>
</feature>
<evidence type="ECO:0000313" key="3">
    <source>
        <dbReference type="Proteomes" id="UP000597444"/>
    </source>
</evidence>
<name>A0A8J3J368_9CHLR</name>
<keyword evidence="3" id="KW-1185">Reference proteome</keyword>
<gene>
    <name evidence="2" type="ORF">KSF_099690</name>
</gene>
<dbReference type="Proteomes" id="UP000597444">
    <property type="component" value="Unassembled WGS sequence"/>
</dbReference>
<dbReference type="PANTHER" id="PTHR34109:SF1">
    <property type="entry name" value="VOC DOMAIN-CONTAINING PROTEIN"/>
    <property type="match status" value="1"/>
</dbReference>
<dbReference type="PANTHER" id="PTHR34109">
    <property type="entry name" value="BNAUNNG04460D PROTEIN-RELATED"/>
    <property type="match status" value="1"/>
</dbReference>
<dbReference type="InterPro" id="IPR029068">
    <property type="entry name" value="Glyas_Bleomycin-R_OHBP_Dase"/>
</dbReference>
<dbReference type="PROSITE" id="PS51819">
    <property type="entry name" value="VOC"/>
    <property type="match status" value="1"/>
</dbReference>
<proteinExistence type="predicted"/>
<evidence type="ECO:0000259" key="1">
    <source>
        <dbReference type="PROSITE" id="PS51819"/>
    </source>
</evidence>
<reference evidence="2" key="1">
    <citation type="submission" date="2020-10" db="EMBL/GenBank/DDBJ databases">
        <title>Taxonomic study of unclassified bacteria belonging to the class Ktedonobacteria.</title>
        <authorList>
            <person name="Yabe S."/>
            <person name="Wang C.M."/>
            <person name="Zheng Y."/>
            <person name="Sakai Y."/>
            <person name="Cavaletti L."/>
            <person name="Monciardini P."/>
            <person name="Donadio S."/>
        </authorList>
    </citation>
    <scope>NUCLEOTIDE SEQUENCE</scope>
    <source>
        <strain evidence="2">ID150040</strain>
    </source>
</reference>
<dbReference type="InterPro" id="IPR004360">
    <property type="entry name" value="Glyas_Fos-R_dOase_dom"/>
</dbReference>
<dbReference type="AlphaFoldDB" id="A0A8J3J368"/>
<dbReference type="SUPFAM" id="SSF54593">
    <property type="entry name" value="Glyoxalase/Bleomycin resistance protein/Dihydroxybiphenyl dioxygenase"/>
    <property type="match status" value="1"/>
</dbReference>
<dbReference type="Pfam" id="PF00903">
    <property type="entry name" value="Glyoxalase"/>
    <property type="match status" value="1"/>
</dbReference>
<dbReference type="InterPro" id="IPR037523">
    <property type="entry name" value="VOC_core"/>
</dbReference>
<organism evidence="2 3">
    <name type="scientific">Reticulibacter mediterranei</name>
    <dbReference type="NCBI Taxonomy" id="2778369"/>
    <lineage>
        <taxon>Bacteria</taxon>
        <taxon>Bacillati</taxon>
        <taxon>Chloroflexota</taxon>
        <taxon>Ktedonobacteria</taxon>
        <taxon>Ktedonobacterales</taxon>
        <taxon>Reticulibacteraceae</taxon>
        <taxon>Reticulibacter</taxon>
    </lineage>
</organism>
<comment type="caution">
    <text evidence="2">The sequence shown here is derived from an EMBL/GenBank/DDBJ whole genome shotgun (WGS) entry which is preliminary data.</text>
</comment>
<dbReference type="EMBL" id="BNJK01000002">
    <property type="protein sequence ID" value="GHO99921.1"/>
    <property type="molecule type" value="Genomic_DNA"/>
</dbReference>
<dbReference type="Gene3D" id="3.30.720.110">
    <property type="match status" value="1"/>
</dbReference>
<protein>
    <submittedName>
        <fullName evidence="2">Glyoxalase</fullName>
    </submittedName>
</protein>
<sequence length="132" mass="14845">MSTANKYIRNGFGSVRSYIHGPLDLAAFVKQVFEAKEVERNADEHSVHIEMKIGDSLIALDLSDHPPTDSTWFTYASTYIYVEDVDAVYRRALEAGATSLQDPMDKPYQERNAGFKDSFGNIWGISTYIGSR</sequence>
<accession>A0A8J3J368</accession>